<feature type="compositionally biased region" description="Basic and acidic residues" evidence="1">
    <location>
        <begin position="141"/>
        <end position="154"/>
    </location>
</feature>
<dbReference type="Proteomes" id="UP000235786">
    <property type="component" value="Unassembled WGS sequence"/>
</dbReference>
<gene>
    <name evidence="2" type="ORF">L207DRAFT_529862</name>
</gene>
<protein>
    <submittedName>
        <fullName evidence="2">Uncharacterized protein</fullName>
    </submittedName>
</protein>
<dbReference type="OrthoDB" id="4755622at2759"/>
<accession>A0A2J6RN63</accession>
<evidence type="ECO:0000256" key="1">
    <source>
        <dbReference type="SAM" id="MobiDB-lite"/>
    </source>
</evidence>
<proteinExistence type="predicted"/>
<organism evidence="2 3">
    <name type="scientific">Hyaloscypha variabilis (strain UAMH 11265 / GT02V1 / F)</name>
    <name type="common">Meliniomyces variabilis</name>
    <dbReference type="NCBI Taxonomy" id="1149755"/>
    <lineage>
        <taxon>Eukaryota</taxon>
        <taxon>Fungi</taxon>
        <taxon>Dikarya</taxon>
        <taxon>Ascomycota</taxon>
        <taxon>Pezizomycotina</taxon>
        <taxon>Leotiomycetes</taxon>
        <taxon>Helotiales</taxon>
        <taxon>Hyaloscyphaceae</taxon>
        <taxon>Hyaloscypha</taxon>
        <taxon>Hyaloscypha variabilis</taxon>
    </lineage>
</organism>
<sequence>MAPSKNSNEVGEDSHVPNLTKASEASMTSNPSPSNKTQGSASILSPKPASTGLPGTPPVTTRALPSGVEAASKDWVKFGSKLRNQLPEDDDEHYDDISPQRHDDRGGERGERGPGFAEYDHRFDGYDEREDTPTGPAIDQRGPDINHSLQDRPAEPLNPGNTPHDKWETISVHTAKCDGCGKHNNKVVQRCKRCNLQYCQPCLRIRDDGQHFANVDSLDWTPKPMIRSKRINEETKKRKAAPKASANKNSKQASRAPTRAPTRPPSERVQLAEARRRSIIPDDEEFIDPNLEEAPRRRRQRVDDFEMIDEAPRKRYYSEDEGVDRMPKKPRGVRAVDREYAYEESSGEERAGGRVRYTQERHHPRDQYEDEMERSASRQSDVVYDRALPMGFAHSPLARTGPREFAAPSPRPSSRTGRAPYMSQDEAIAAAWAQRQETKRKAERDERLQAARGNHIIQELLAAGKDEEADEVLRMAEALAGMSGAKQ</sequence>
<feature type="region of interest" description="Disordered" evidence="1">
    <location>
        <begin position="1"/>
        <end position="165"/>
    </location>
</feature>
<feature type="compositionally biased region" description="Basic and acidic residues" evidence="1">
    <location>
        <begin position="318"/>
        <end position="327"/>
    </location>
</feature>
<keyword evidence="3" id="KW-1185">Reference proteome</keyword>
<reference evidence="2 3" key="1">
    <citation type="submission" date="2016-04" db="EMBL/GenBank/DDBJ databases">
        <title>A degradative enzymes factory behind the ericoid mycorrhizal symbiosis.</title>
        <authorList>
            <consortium name="DOE Joint Genome Institute"/>
            <person name="Martino E."/>
            <person name="Morin E."/>
            <person name="Grelet G."/>
            <person name="Kuo A."/>
            <person name="Kohler A."/>
            <person name="Daghino S."/>
            <person name="Barry K."/>
            <person name="Choi C."/>
            <person name="Cichocki N."/>
            <person name="Clum A."/>
            <person name="Copeland A."/>
            <person name="Hainaut M."/>
            <person name="Haridas S."/>
            <person name="Labutti K."/>
            <person name="Lindquist E."/>
            <person name="Lipzen A."/>
            <person name="Khouja H.-R."/>
            <person name="Murat C."/>
            <person name="Ohm R."/>
            <person name="Olson A."/>
            <person name="Spatafora J."/>
            <person name="Veneault-Fourrey C."/>
            <person name="Henrissat B."/>
            <person name="Grigoriev I."/>
            <person name="Martin F."/>
            <person name="Perotto S."/>
        </authorList>
    </citation>
    <scope>NUCLEOTIDE SEQUENCE [LARGE SCALE GENOMIC DNA]</scope>
    <source>
        <strain evidence="2 3">F</strain>
    </source>
</reference>
<evidence type="ECO:0000313" key="3">
    <source>
        <dbReference type="Proteomes" id="UP000235786"/>
    </source>
</evidence>
<feature type="compositionally biased region" description="Basic and acidic residues" evidence="1">
    <location>
        <begin position="334"/>
        <end position="367"/>
    </location>
</feature>
<feature type="region of interest" description="Disordered" evidence="1">
    <location>
        <begin position="318"/>
        <end position="379"/>
    </location>
</feature>
<feature type="region of interest" description="Disordered" evidence="1">
    <location>
        <begin position="393"/>
        <end position="420"/>
    </location>
</feature>
<feature type="compositionally biased region" description="Low complexity" evidence="1">
    <location>
        <begin position="242"/>
        <end position="261"/>
    </location>
</feature>
<feature type="region of interest" description="Disordered" evidence="1">
    <location>
        <begin position="226"/>
        <end position="275"/>
    </location>
</feature>
<evidence type="ECO:0000313" key="2">
    <source>
        <dbReference type="EMBL" id="PMD39942.1"/>
    </source>
</evidence>
<feature type="compositionally biased region" description="Polar residues" evidence="1">
    <location>
        <begin position="20"/>
        <end position="43"/>
    </location>
</feature>
<feature type="compositionally biased region" description="Basic and acidic residues" evidence="1">
    <location>
        <begin position="95"/>
        <end position="126"/>
    </location>
</feature>
<dbReference type="EMBL" id="KZ613946">
    <property type="protein sequence ID" value="PMD39942.1"/>
    <property type="molecule type" value="Genomic_DNA"/>
</dbReference>
<name>A0A2J6RN63_HYAVF</name>
<dbReference type="AlphaFoldDB" id="A0A2J6RN63"/>